<dbReference type="GO" id="GO:0008999">
    <property type="term" value="F:protein-N-terminal-alanine acetyltransferase activity"/>
    <property type="evidence" value="ECO:0007669"/>
    <property type="project" value="TreeGrafter"/>
</dbReference>
<protein>
    <submittedName>
        <fullName evidence="3">GNAT family N-acetyltransferase</fullName>
    </submittedName>
</protein>
<sequence length="194" mass="20727">MDRRAEIGRVGSSSLPPWPDTPPAHGGVVLRAVCETDVGMARELSTDPYVPAIGSLPVNASEDEALAWVHRQRERHVEAAGFSFTIAEAGSGAAAGHCGLWLKELGEGRGSAGYSIAPSARGRGLAADALIALTAFGWTVPGLFRIALYIEPWNVGSIRTAERAGYVREGLLRRHQEINGQRRDMLVFAAVRDG</sequence>
<name>A0A329QLD0_9ACTN</name>
<dbReference type="OrthoDB" id="2061990at2"/>
<evidence type="ECO:0000313" key="4">
    <source>
        <dbReference type="Proteomes" id="UP000250462"/>
    </source>
</evidence>
<accession>A0A329QLD0</accession>
<dbReference type="EMBL" id="QMIG01000015">
    <property type="protein sequence ID" value="RAW12519.1"/>
    <property type="molecule type" value="Genomic_DNA"/>
</dbReference>
<dbReference type="Pfam" id="PF13302">
    <property type="entry name" value="Acetyltransf_3"/>
    <property type="match status" value="1"/>
</dbReference>
<dbReference type="Proteomes" id="UP000250462">
    <property type="component" value="Unassembled WGS sequence"/>
</dbReference>
<evidence type="ECO:0000313" key="3">
    <source>
        <dbReference type="EMBL" id="RAW12519.1"/>
    </source>
</evidence>
<comment type="caution">
    <text evidence="3">The sequence shown here is derived from an EMBL/GenBank/DDBJ whole genome shotgun (WGS) entry which is preliminary data.</text>
</comment>
<feature type="region of interest" description="Disordered" evidence="1">
    <location>
        <begin position="1"/>
        <end position="23"/>
    </location>
</feature>
<gene>
    <name evidence="3" type="ORF">DPM12_14065</name>
</gene>
<dbReference type="PROSITE" id="PS51186">
    <property type="entry name" value="GNAT"/>
    <property type="match status" value="1"/>
</dbReference>
<evidence type="ECO:0000259" key="2">
    <source>
        <dbReference type="PROSITE" id="PS51186"/>
    </source>
</evidence>
<keyword evidence="3" id="KW-0808">Transferase</keyword>
<organism evidence="3 4">
    <name type="scientific">Phytoactinopolyspora halophila</name>
    <dbReference type="NCBI Taxonomy" id="1981511"/>
    <lineage>
        <taxon>Bacteria</taxon>
        <taxon>Bacillati</taxon>
        <taxon>Actinomycetota</taxon>
        <taxon>Actinomycetes</taxon>
        <taxon>Jiangellales</taxon>
        <taxon>Jiangellaceae</taxon>
        <taxon>Phytoactinopolyspora</taxon>
    </lineage>
</organism>
<dbReference type="PANTHER" id="PTHR43441:SF10">
    <property type="entry name" value="ACETYLTRANSFERASE"/>
    <property type="match status" value="1"/>
</dbReference>
<dbReference type="Gene3D" id="3.40.630.30">
    <property type="match status" value="1"/>
</dbReference>
<proteinExistence type="predicted"/>
<dbReference type="PANTHER" id="PTHR43441">
    <property type="entry name" value="RIBOSOMAL-PROTEIN-SERINE ACETYLTRANSFERASE"/>
    <property type="match status" value="1"/>
</dbReference>
<dbReference type="GO" id="GO:1990189">
    <property type="term" value="F:protein N-terminal-serine acetyltransferase activity"/>
    <property type="evidence" value="ECO:0007669"/>
    <property type="project" value="TreeGrafter"/>
</dbReference>
<dbReference type="GO" id="GO:0005737">
    <property type="term" value="C:cytoplasm"/>
    <property type="evidence" value="ECO:0007669"/>
    <property type="project" value="TreeGrafter"/>
</dbReference>
<keyword evidence="4" id="KW-1185">Reference proteome</keyword>
<dbReference type="SUPFAM" id="SSF55729">
    <property type="entry name" value="Acyl-CoA N-acyltransferases (Nat)"/>
    <property type="match status" value="1"/>
</dbReference>
<dbReference type="InterPro" id="IPR051908">
    <property type="entry name" value="Ribosomal_N-acetyltransferase"/>
</dbReference>
<dbReference type="InterPro" id="IPR000182">
    <property type="entry name" value="GNAT_dom"/>
</dbReference>
<evidence type="ECO:0000256" key="1">
    <source>
        <dbReference type="SAM" id="MobiDB-lite"/>
    </source>
</evidence>
<reference evidence="3 4" key="1">
    <citation type="submission" date="2018-06" db="EMBL/GenBank/DDBJ databases">
        <title>Phytoactinopolyspora halophila sp. nov., a novel halophilic actinomycete isolated from a saline soil in China.</title>
        <authorList>
            <person name="Tang S.-K."/>
        </authorList>
    </citation>
    <scope>NUCLEOTIDE SEQUENCE [LARGE SCALE GENOMIC DNA]</scope>
    <source>
        <strain evidence="3 4">YIM 96934</strain>
    </source>
</reference>
<feature type="domain" description="N-acetyltransferase" evidence="2">
    <location>
        <begin position="28"/>
        <end position="190"/>
    </location>
</feature>
<dbReference type="AlphaFoldDB" id="A0A329QLD0"/>
<dbReference type="InterPro" id="IPR016181">
    <property type="entry name" value="Acyl_CoA_acyltransferase"/>
</dbReference>